<sequence>MSYQALYRVWRSQRFDDIVGQKAITQTLKNAIAQKKTSHAYLFTGPRGTGKTSAAKIFAKAINCKHSDDGEPCNICDVCLAITSGSLNDVIEIDAASNNGVEEIRDIRDKVKYAPTSSDYKVYIIDEVHMLSTGAFNALLKTLEEPPPNVVFILATTEPHKIPATIISRTQRFDFRRINVHDIVHHLAFILKETSIEYEEQALYTVAQTAEGGMRDALSILDQIISFNNKKVTVEDARRITGSLTDEMMDQYIEYCLSGEAEKALESLEGMFSAGKEANRLVENLLLYCRDLLMYQQAPTLLTEKVGNLTETFKQLAQETSAEKIYTFIQILSDTQNDIRFTNNTAIYLEVATVKLANTTKEAETHSHLKTESPIEKQQIAELSKQIEQIQNELTALKKNQVILPEKNRDTVSTNKQKYYAESVSTEQIYQVLTQATKQHLQQVKEVWDDMLQMLTVTQRAMIKASEPVAASSNGLIVVFDYEIVCSKVNQDQALQLAIQNNLSRLIDYAPLIVCITRESWPKTRQAFIQQNKNEFHSSNEEKKNSADNTNEVSEELTEEKIEADPVVEKALEIFGKDFTEIIHD</sequence>
<keyword evidence="7" id="KW-0547">Nucleotide-binding</keyword>
<dbReference type="CDD" id="cd18137">
    <property type="entry name" value="HLD_clamp_pol_III_gamma_tau"/>
    <property type="match status" value="1"/>
</dbReference>
<dbReference type="SUPFAM" id="SSF48019">
    <property type="entry name" value="post-AAA+ oligomerization domain-like"/>
    <property type="match status" value="1"/>
</dbReference>
<dbReference type="SMART" id="SM00382">
    <property type="entry name" value="AAA"/>
    <property type="match status" value="1"/>
</dbReference>
<evidence type="ECO:0000256" key="4">
    <source>
        <dbReference type="ARBA" id="ARBA00022695"/>
    </source>
</evidence>
<feature type="domain" description="AAA+ ATPase" evidence="14">
    <location>
        <begin position="37"/>
        <end position="179"/>
    </location>
</feature>
<dbReference type="Pfam" id="PF12169">
    <property type="entry name" value="DNA_pol3_gamma3"/>
    <property type="match status" value="1"/>
</dbReference>
<name>A0A2Z5Y3S1_9ENTE</name>
<dbReference type="FunFam" id="3.40.50.300:FF:000014">
    <property type="entry name" value="DNA polymerase III subunit gamma/tau"/>
    <property type="match status" value="1"/>
</dbReference>
<dbReference type="Gene3D" id="3.40.50.300">
    <property type="entry name" value="P-loop containing nucleotide triphosphate hydrolases"/>
    <property type="match status" value="1"/>
</dbReference>
<protein>
    <recommendedName>
        <fullName evidence="2">DNA-directed DNA polymerase</fullName>
        <ecNumber evidence="2">2.7.7.7</ecNumber>
    </recommendedName>
</protein>
<keyword evidence="9" id="KW-0067">ATP-binding</keyword>
<keyword evidence="4 15" id="KW-0548">Nucleotidyltransferase</keyword>
<evidence type="ECO:0000256" key="8">
    <source>
        <dbReference type="ARBA" id="ARBA00022833"/>
    </source>
</evidence>
<dbReference type="RefSeq" id="WP_015695243.1">
    <property type="nucleotide sequence ID" value="NZ_AP018492.1"/>
</dbReference>
<reference evidence="15 16" key="1">
    <citation type="submission" date="2018-01" db="EMBL/GenBank/DDBJ databases">
        <title>Whole genome sequence of Melissococcus plutonius DAT561.</title>
        <authorList>
            <person name="Okumura K."/>
            <person name="Takamatsu D."/>
            <person name="Okura M."/>
        </authorList>
    </citation>
    <scope>NUCLEOTIDE SEQUENCE [LARGE SCALE GENOMIC DNA]</scope>
    <source>
        <strain evidence="15 16">DAT561</strain>
    </source>
</reference>
<dbReference type="NCBIfam" id="TIGR02397">
    <property type="entry name" value="dnaX_nterm"/>
    <property type="match status" value="1"/>
</dbReference>
<keyword evidence="5" id="KW-0235">DNA replication</keyword>
<dbReference type="EMBL" id="AP018492">
    <property type="protein sequence ID" value="BBC61410.1"/>
    <property type="molecule type" value="Genomic_DNA"/>
</dbReference>
<organism evidence="15 16">
    <name type="scientific">Melissococcus plutonius</name>
    <dbReference type="NCBI Taxonomy" id="33970"/>
    <lineage>
        <taxon>Bacteria</taxon>
        <taxon>Bacillati</taxon>
        <taxon>Bacillota</taxon>
        <taxon>Bacilli</taxon>
        <taxon>Lactobacillales</taxon>
        <taxon>Enterococcaceae</taxon>
        <taxon>Melissococcus</taxon>
    </lineage>
</organism>
<dbReference type="PANTHER" id="PTHR11669">
    <property type="entry name" value="REPLICATION FACTOR C / DNA POLYMERASE III GAMMA-TAU SUBUNIT"/>
    <property type="match status" value="1"/>
</dbReference>
<dbReference type="InterPro" id="IPR045085">
    <property type="entry name" value="HLD_clamp_pol_III_gamma_tau"/>
</dbReference>
<dbReference type="InterPro" id="IPR012763">
    <property type="entry name" value="DNA_pol_III_sug/sutau_N"/>
</dbReference>
<evidence type="ECO:0000256" key="10">
    <source>
        <dbReference type="ARBA" id="ARBA00022932"/>
    </source>
</evidence>
<dbReference type="GO" id="GO:0006261">
    <property type="term" value="P:DNA-templated DNA replication"/>
    <property type="evidence" value="ECO:0007669"/>
    <property type="project" value="TreeGrafter"/>
</dbReference>
<dbReference type="GO" id="GO:0009360">
    <property type="term" value="C:DNA polymerase III complex"/>
    <property type="evidence" value="ECO:0007669"/>
    <property type="project" value="InterPro"/>
</dbReference>
<dbReference type="InterPro" id="IPR001270">
    <property type="entry name" value="ClpA/B"/>
</dbReference>
<dbReference type="InterPro" id="IPR022754">
    <property type="entry name" value="DNA_pol_III_gamma-3"/>
</dbReference>
<keyword evidence="8" id="KW-0862">Zinc</keyword>
<dbReference type="Pfam" id="PF22608">
    <property type="entry name" value="DNAX_ATPase_lid"/>
    <property type="match status" value="1"/>
</dbReference>
<accession>A0A2Z5Y3S1</accession>
<evidence type="ECO:0000313" key="15">
    <source>
        <dbReference type="EMBL" id="BBC61410.1"/>
    </source>
</evidence>
<dbReference type="AlphaFoldDB" id="A0A2Z5Y3S1"/>
<keyword evidence="3 15" id="KW-0808">Transferase</keyword>
<feature type="compositionally biased region" description="Basic and acidic residues" evidence="13">
    <location>
        <begin position="534"/>
        <end position="546"/>
    </location>
</feature>
<proteinExistence type="inferred from homology"/>
<keyword evidence="10" id="KW-0239">DNA-directed DNA polymerase</keyword>
<keyword evidence="6" id="KW-0479">Metal-binding</keyword>
<evidence type="ECO:0000256" key="11">
    <source>
        <dbReference type="ARBA" id="ARBA00049244"/>
    </source>
</evidence>
<dbReference type="Pfam" id="PF13177">
    <property type="entry name" value="DNA_pol3_delta2"/>
    <property type="match status" value="1"/>
</dbReference>
<dbReference type="InterPro" id="IPR008921">
    <property type="entry name" value="DNA_pol3_clamp-load_cplx_C"/>
</dbReference>
<dbReference type="Gene3D" id="1.20.272.10">
    <property type="match status" value="1"/>
</dbReference>
<evidence type="ECO:0000256" key="13">
    <source>
        <dbReference type="SAM" id="MobiDB-lite"/>
    </source>
</evidence>
<dbReference type="InterPro" id="IPR027417">
    <property type="entry name" value="P-loop_NTPase"/>
</dbReference>
<dbReference type="GO" id="GO:0003677">
    <property type="term" value="F:DNA binding"/>
    <property type="evidence" value="ECO:0007669"/>
    <property type="project" value="InterPro"/>
</dbReference>
<dbReference type="CDD" id="cd00009">
    <property type="entry name" value="AAA"/>
    <property type="match status" value="1"/>
</dbReference>
<dbReference type="Proteomes" id="UP000269226">
    <property type="component" value="Chromosome"/>
</dbReference>
<dbReference type="GO" id="GO:0046872">
    <property type="term" value="F:metal ion binding"/>
    <property type="evidence" value="ECO:0007669"/>
    <property type="project" value="UniProtKB-KW"/>
</dbReference>
<keyword evidence="12" id="KW-0175">Coiled coil</keyword>
<feature type="coiled-coil region" evidence="12">
    <location>
        <begin position="373"/>
        <end position="400"/>
    </location>
</feature>
<comment type="catalytic activity">
    <reaction evidence="11">
        <text>DNA(n) + a 2'-deoxyribonucleoside 5'-triphosphate = DNA(n+1) + diphosphate</text>
        <dbReference type="Rhea" id="RHEA:22508"/>
        <dbReference type="Rhea" id="RHEA-COMP:17339"/>
        <dbReference type="Rhea" id="RHEA-COMP:17340"/>
        <dbReference type="ChEBI" id="CHEBI:33019"/>
        <dbReference type="ChEBI" id="CHEBI:61560"/>
        <dbReference type="ChEBI" id="CHEBI:173112"/>
        <dbReference type="EC" id="2.7.7.7"/>
    </reaction>
</comment>
<evidence type="ECO:0000259" key="14">
    <source>
        <dbReference type="SMART" id="SM00382"/>
    </source>
</evidence>
<evidence type="ECO:0000256" key="6">
    <source>
        <dbReference type="ARBA" id="ARBA00022723"/>
    </source>
</evidence>
<comment type="similarity">
    <text evidence="1">Belongs to the DnaX/STICHEL family.</text>
</comment>
<dbReference type="FunFam" id="1.10.8.60:FF:000013">
    <property type="entry name" value="DNA polymerase III subunit gamma/tau"/>
    <property type="match status" value="1"/>
</dbReference>
<dbReference type="InterPro" id="IPR003593">
    <property type="entry name" value="AAA+_ATPase"/>
</dbReference>
<dbReference type="PANTHER" id="PTHR11669:SF0">
    <property type="entry name" value="PROTEIN STICHEL-LIKE 2"/>
    <property type="match status" value="1"/>
</dbReference>
<dbReference type="NCBIfam" id="NF004046">
    <property type="entry name" value="PRK05563.1"/>
    <property type="match status" value="1"/>
</dbReference>
<gene>
    <name evidence="15" type="ORF">DAT561_1305</name>
</gene>
<evidence type="ECO:0000256" key="2">
    <source>
        <dbReference type="ARBA" id="ARBA00012417"/>
    </source>
</evidence>
<feature type="region of interest" description="Disordered" evidence="13">
    <location>
        <begin position="534"/>
        <end position="560"/>
    </location>
</feature>
<evidence type="ECO:0000256" key="7">
    <source>
        <dbReference type="ARBA" id="ARBA00022741"/>
    </source>
</evidence>
<dbReference type="GO" id="GO:0003887">
    <property type="term" value="F:DNA-directed DNA polymerase activity"/>
    <property type="evidence" value="ECO:0007669"/>
    <property type="project" value="UniProtKB-KW"/>
</dbReference>
<evidence type="ECO:0000256" key="9">
    <source>
        <dbReference type="ARBA" id="ARBA00022840"/>
    </source>
</evidence>
<evidence type="ECO:0000256" key="3">
    <source>
        <dbReference type="ARBA" id="ARBA00022679"/>
    </source>
</evidence>
<dbReference type="Gene3D" id="1.10.8.60">
    <property type="match status" value="1"/>
</dbReference>
<dbReference type="GO" id="GO:0005524">
    <property type="term" value="F:ATP binding"/>
    <property type="evidence" value="ECO:0007669"/>
    <property type="project" value="UniProtKB-KW"/>
</dbReference>
<evidence type="ECO:0000313" key="16">
    <source>
        <dbReference type="Proteomes" id="UP000269226"/>
    </source>
</evidence>
<evidence type="ECO:0000256" key="5">
    <source>
        <dbReference type="ARBA" id="ARBA00022705"/>
    </source>
</evidence>
<dbReference type="PRINTS" id="PR00300">
    <property type="entry name" value="CLPPROTEASEA"/>
</dbReference>
<evidence type="ECO:0000256" key="1">
    <source>
        <dbReference type="ARBA" id="ARBA00006360"/>
    </source>
</evidence>
<dbReference type="GeneID" id="57043847"/>
<dbReference type="EC" id="2.7.7.7" evidence="2"/>
<dbReference type="SUPFAM" id="SSF52540">
    <property type="entry name" value="P-loop containing nucleoside triphosphate hydrolases"/>
    <property type="match status" value="1"/>
</dbReference>
<evidence type="ECO:0000256" key="12">
    <source>
        <dbReference type="SAM" id="Coils"/>
    </source>
</evidence>
<dbReference type="InterPro" id="IPR050238">
    <property type="entry name" value="DNA_Rep/Repair_Clamp_Loader"/>
</dbReference>